<dbReference type="PIRSF" id="PIRSF001399">
    <property type="entry name" value="DHquinase_II"/>
    <property type="match status" value="1"/>
</dbReference>
<keyword evidence="6 8" id="KW-0057">Aromatic amino acid biosynthesis</keyword>
<proteinExistence type="inferred from homology"/>
<comment type="subunit">
    <text evidence="4 8">Homododecamer.</text>
</comment>
<comment type="function">
    <text evidence="8">Catalyzes a trans-dehydration via an enolate intermediate.</text>
</comment>
<dbReference type="EMBL" id="WMIG01000024">
    <property type="protein sequence ID" value="MTH62031.1"/>
    <property type="molecule type" value="Genomic_DNA"/>
</dbReference>
<dbReference type="PANTHER" id="PTHR21272">
    <property type="entry name" value="CATABOLIC 3-DEHYDROQUINASE"/>
    <property type="match status" value="1"/>
</dbReference>
<dbReference type="NCBIfam" id="NF003807">
    <property type="entry name" value="PRK05395.1-4"/>
    <property type="match status" value="1"/>
</dbReference>
<dbReference type="Proteomes" id="UP000449846">
    <property type="component" value="Unassembled WGS sequence"/>
</dbReference>
<dbReference type="GO" id="GO:0009073">
    <property type="term" value="P:aromatic amino acid family biosynthetic process"/>
    <property type="evidence" value="ECO:0007669"/>
    <property type="project" value="UniProtKB-KW"/>
</dbReference>
<feature type="binding site" evidence="8">
    <location>
        <position position="75"/>
    </location>
    <ligand>
        <name>substrate</name>
    </ligand>
</feature>
<feature type="site" description="Transition state stabilizer" evidence="8 10">
    <location>
        <position position="19"/>
    </location>
</feature>
<comment type="caution">
    <text evidence="11">The sequence shown here is derived from an EMBL/GenBank/DDBJ whole genome shotgun (WGS) entry which is preliminary data.</text>
</comment>
<dbReference type="CDD" id="cd00466">
    <property type="entry name" value="DHQase_II"/>
    <property type="match status" value="1"/>
</dbReference>
<evidence type="ECO:0000256" key="2">
    <source>
        <dbReference type="ARBA" id="ARBA00004902"/>
    </source>
</evidence>
<feature type="binding site" evidence="8">
    <location>
        <position position="88"/>
    </location>
    <ligand>
        <name>substrate</name>
    </ligand>
</feature>
<accession>A0A844HWZ5</accession>
<evidence type="ECO:0000313" key="12">
    <source>
        <dbReference type="Proteomes" id="UP000449846"/>
    </source>
</evidence>
<keyword evidence="7 8" id="KW-0456">Lyase</keyword>
<dbReference type="GO" id="GO:0019631">
    <property type="term" value="P:quinate catabolic process"/>
    <property type="evidence" value="ECO:0007669"/>
    <property type="project" value="TreeGrafter"/>
</dbReference>
<evidence type="ECO:0000256" key="8">
    <source>
        <dbReference type="HAMAP-Rule" id="MF_00169"/>
    </source>
</evidence>
<dbReference type="Gene3D" id="3.40.50.9100">
    <property type="entry name" value="Dehydroquinase, class II"/>
    <property type="match status" value="1"/>
</dbReference>
<evidence type="ECO:0000313" key="11">
    <source>
        <dbReference type="EMBL" id="MTH62031.1"/>
    </source>
</evidence>
<dbReference type="PANTHER" id="PTHR21272:SF3">
    <property type="entry name" value="CATABOLIC 3-DEHYDROQUINASE"/>
    <property type="match status" value="1"/>
</dbReference>
<dbReference type="Pfam" id="PF01220">
    <property type="entry name" value="DHquinase_II"/>
    <property type="match status" value="1"/>
</dbReference>
<comment type="similarity">
    <text evidence="3 8">Belongs to the type-II 3-dehydroquinase family.</text>
</comment>
<evidence type="ECO:0000256" key="6">
    <source>
        <dbReference type="ARBA" id="ARBA00023141"/>
    </source>
</evidence>
<evidence type="ECO:0000256" key="1">
    <source>
        <dbReference type="ARBA" id="ARBA00001864"/>
    </source>
</evidence>
<dbReference type="GO" id="GO:0008652">
    <property type="term" value="P:amino acid biosynthetic process"/>
    <property type="evidence" value="ECO:0007669"/>
    <property type="project" value="UniProtKB-KW"/>
</dbReference>
<dbReference type="EC" id="4.2.1.10" evidence="5 8"/>
<reference evidence="11 12" key="1">
    <citation type="submission" date="2019-11" db="EMBL/GenBank/DDBJ databases">
        <authorList>
            <person name="Dong K."/>
        </authorList>
    </citation>
    <scope>NUCLEOTIDE SEQUENCE [LARGE SCALE GENOMIC DNA]</scope>
    <source>
        <strain evidence="11 12">NBRC 112902</strain>
    </source>
</reference>
<dbReference type="GO" id="GO:0003855">
    <property type="term" value="F:3-dehydroquinate dehydratase activity"/>
    <property type="evidence" value="ECO:0007669"/>
    <property type="project" value="UniProtKB-UniRule"/>
</dbReference>
<dbReference type="UniPathway" id="UPA00053">
    <property type="reaction ID" value="UER00086"/>
</dbReference>
<dbReference type="NCBIfam" id="NF003805">
    <property type="entry name" value="PRK05395.1-2"/>
    <property type="match status" value="1"/>
</dbReference>
<feature type="binding site" evidence="8">
    <location>
        <position position="114"/>
    </location>
    <ligand>
        <name>substrate</name>
    </ligand>
</feature>
<evidence type="ECO:0000256" key="9">
    <source>
        <dbReference type="PIRSR" id="PIRSR001399-1"/>
    </source>
</evidence>
<evidence type="ECO:0000256" key="4">
    <source>
        <dbReference type="ARBA" id="ARBA00011193"/>
    </source>
</evidence>
<dbReference type="HAMAP" id="MF_00169">
    <property type="entry name" value="AroQ"/>
    <property type="match status" value="1"/>
</dbReference>
<dbReference type="RefSeq" id="WP_155041982.1">
    <property type="nucleotide sequence ID" value="NZ_WMIG01000024.1"/>
</dbReference>
<dbReference type="InterPro" id="IPR036441">
    <property type="entry name" value="DHquinase_II_sf"/>
</dbReference>
<evidence type="ECO:0000256" key="5">
    <source>
        <dbReference type="ARBA" id="ARBA00012060"/>
    </source>
</evidence>
<name>A0A844HWZ5_9RHOB</name>
<dbReference type="AlphaFoldDB" id="A0A844HWZ5"/>
<organism evidence="11 12">
    <name type="scientific">Paracoccus litorisediminis</name>
    <dbReference type="NCBI Taxonomy" id="2006130"/>
    <lineage>
        <taxon>Bacteria</taxon>
        <taxon>Pseudomonadati</taxon>
        <taxon>Pseudomonadota</taxon>
        <taxon>Alphaproteobacteria</taxon>
        <taxon>Rhodobacterales</taxon>
        <taxon>Paracoccaceae</taxon>
        <taxon>Paracoccus</taxon>
    </lineage>
</organism>
<dbReference type="OrthoDB" id="9790793at2"/>
<keyword evidence="12" id="KW-1185">Reference proteome</keyword>
<keyword evidence="8" id="KW-0028">Amino-acid biosynthesis</keyword>
<comment type="caution">
    <text evidence="8">Lacks conserved residue(s) required for the propagation of feature annotation.</text>
</comment>
<dbReference type="SUPFAM" id="SSF52304">
    <property type="entry name" value="Type II 3-dehydroquinate dehydratase"/>
    <property type="match status" value="1"/>
</dbReference>
<evidence type="ECO:0000256" key="7">
    <source>
        <dbReference type="ARBA" id="ARBA00023239"/>
    </source>
</evidence>
<evidence type="ECO:0000256" key="3">
    <source>
        <dbReference type="ARBA" id="ARBA00011037"/>
    </source>
</evidence>
<dbReference type="InterPro" id="IPR001874">
    <property type="entry name" value="DHquinase_II"/>
</dbReference>
<feature type="active site" description="Proton donor" evidence="8 9">
    <location>
        <position position="101"/>
    </location>
</feature>
<comment type="pathway">
    <text evidence="2 8">Metabolic intermediate biosynthesis; chorismate biosynthesis; chorismate from D-erythrose 4-phosphate and phosphoenolpyruvate: step 3/7.</text>
</comment>
<sequence length="158" mass="17057">MKPKILVLNGCNLNLVGVRNPTLYGGATLADIERVTRASAEAMGYALDFRQSNLEGEIINWIHDAREWAAGVIINPAAFTQSSLPIADALSVLNCPVIELHFANVHRDPAKANRHLSLVRPVVTGFIAGFGPEGYLHALNAVHLALNPVEFALGRAKE</sequence>
<dbReference type="GO" id="GO:0009423">
    <property type="term" value="P:chorismate biosynthetic process"/>
    <property type="evidence" value="ECO:0007669"/>
    <property type="project" value="UniProtKB-UniRule"/>
</dbReference>
<gene>
    <name evidence="8" type="primary">aroQ</name>
    <name evidence="11" type="ORF">GL300_22800</name>
</gene>
<comment type="catalytic activity">
    <reaction evidence="1 8">
        <text>3-dehydroquinate = 3-dehydroshikimate + H2O</text>
        <dbReference type="Rhea" id="RHEA:21096"/>
        <dbReference type="ChEBI" id="CHEBI:15377"/>
        <dbReference type="ChEBI" id="CHEBI:16630"/>
        <dbReference type="ChEBI" id="CHEBI:32364"/>
        <dbReference type="EC" id="4.2.1.10"/>
    </reaction>
</comment>
<protein>
    <recommendedName>
        <fullName evidence="5 8">3-dehydroquinate dehydratase</fullName>
        <shortName evidence="8">3-dehydroquinase</shortName>
        <ecNumber evidence="5 8">4.2.1.10</ecNumber>
    </recommendedName>
    <alternativeName>
        <fullName evidence="8">Type II DHQase</fullName>
    </alternativeName>
</protein>
<evidence type="ECO:0000256" key="10">
    <source>
        <dbReference type="PIRSR" id="PIRSR001399-3"/>
    </source>
</evidence>
<feature type="active site" description="Proton acceptor" evidence="8 9">
    <location>
        <position position="24"/>
    </location>
</feature>